<accession>A0A0E9QXI3</accession>
<protein>
    <submittedName>
        <fullName evidence="1">Uncharacterized protein</fullName>
    </submittedName>
</protein>
<reference evidence="1" key="1">
    <citation type="submission" date="2014-11" db="EMBL/GenBank/DDBJ databases">
        <authorList>
            <person name="Amaro Gonzalez C."/>
        </authorList>
    </citation>
    <scope>NUCLEOTIDE SEQUENCE</scope>
</reference>
<organism evidence="1">
    <name type="scientific">Anguilla anguilla</name>
    <name type="common">European freshwater eel</name>
    <name type="synonym">Muraena anguilla</name>
    <dbReference type="NCBI Taxonomy" id="7936"/>
    <lineage>
        <taxon>Eukaryota</taxon>
        <taxon>Metazoa</taxon>
        <taxon>Chordata</taxon>
        <taxon>Craniata</taxon>
        <taxon>Vertebrata</taxon>
        <taxon>Euteleostomi</taxon>
        <taxon>Actinopterygii</taxon>
        <taxon>Neopterygii</taxon>
        <taxon>Teleostei</taxon>
        <taxon>Anguilliformes</taxon>
        <taxon>Anguillidae</taxon>
        <taxon>Anguilla</taxon>
    </lineage>
</organism>
<name>A0A0E9QXI3_ANGAN</name>
<sequence>MFLVAYLRLNVNGLHCPLNHFIIGI</sequence>
<reference evidence="1" key="2">
    <citation type="journal article" date="2015" name="Fish Shellfish Immunol.">
        <title>Early steps in the European eel (Anguilla anguilla)-Vibrio vulnificus interaction in the gills: Role of the RtxA13 toxin.</title>
        <authorList>
            <person name="Callol A."/>
            <person name="Pajuelo D."/>
            <person name="Ebbesson L."/>
            <person name="Teles M."/>
            <person name="MacKenzie S."/>
            <person name="Amaro C."/>
        </authorList>
    </citation>
    <scope>NUCLEOTIDE SEQUENCE</scope>
</reference>
<proteinExistence type="predicted"/>
<dbReference type="AlphaFoldDB" id="A0A0E9QXI3"/>
<dbReference type="EMBL" id="GBXM01086911">
    <property type="protein sequence ID" value="JAH21666.1"/>
    <property type="molecule type" value="Transcribed_RNA"/>
</dbReference>
<evidence type="ECO:0000313" key="1">
    <source>
        <dbReference type="EMBL" id="JAH21666.1"/>
    </source>
</evidence>